<evidence type="ECO:0000313" key="2">
    <source>
        <dbReference type="Proteomes" id="UP000662760"/>
    </source>
</evidence>
<dbReference type="KEGG" id="vg:65133627"/>
<organism evidence="1 2">
    <name type="scientific">Salmonella phage vB_SalP_TR2</name>
    <dbReference type="NCBI Taxonomy" id="2812854"/>
    <lineage>
        <taxon>Viruses</taxon>
        <taxon>Duplodnaviria</taxon>
        <taxon>Heunggongvirae</taxon>
        <taxon>Uroviricota</taxon>
        <taxon>Caudoviricetes</taxon>
        <taxon>Schitoviridae</taxon>
        <taxon>Triduovirus</taxon>
        <taxon>Triduovirus Tr2</taxon>
    </lineage>
</organism>
<dbReference type="RefSeq" id="YP_010115023.1">
    <property type="nucleotide sequence ID" value="NC_055921.1"/>
</dbReference>
<accession>A0A898K8G7</accession>
<dbReference type="GeneID" id="65133627"/>
<keyword evidence="2" id="KW-1185">Reference proteome</keyword>
<name>A0A898K8G7_9CAUD</name>
<proteinExistence type="predicted"/>
<reference evidence="1" key="1">
    <citation type="submission" date="2021-01" db="EMBL/GenBank/DDBJ databases">
        <authorList>
            <person name="Shang Y."/>
        </authorList>
    </citation>
    <scope>NUCLEOTIDE SEQUENCE</scope>
</reference>
<dbReference type="Proteomes" id="UP000662760">
    <property type="component" value="Segment"/>
</dbReference>
<dbReference type="EMBL" id="MW544066">
    <property type="protein sequence ID" value="QSJ03989.1"/>
    <property type="molecule type" value="Genomic_DNA"/>
</dbReference>
<sequence length="134" mass="15299">MFKIRKAIRDIANAEYPRKLSMSLAGNLPLSNHRCHYNAVQAVKNNMAVGVVEAVIIYDDCCTVHFVNLMADGSLVDFTLGQMCINDDYRFVRHVSPNEYDSINDALLAGKKKLQDKTPWHIRKLIKLSKEDWC</sequence>
<evidence type="ECO:0000313" key="1">
    <source>
        <dbReference type="EMBL" id="QSJ03989.1"/>
    </source>
</evidence>
<protein>
    <submittedName>
        <fullName evidence="1">Uncharacterized protein</fullName>
    </submittedName>
</protein>